<gene>
    <name evidence="2" type="ORF">SAMN03080594_10356</name>
</gene>
<feature type="transmembrane region" description="Helical" evidence="1">
    <location>
        <begin position="6"/>
        <end position="22"/>
    </location>
</feature>
<feature type="transmembrane region" description="Helical" evidence="1">
    <location>
        <begin position="29"/>
        <end position="46"/>
    </location>
</feature>
<organism evidence="2 3">
    <name type="scientific">Arenibacter palladensis</name>
    <dbReference type="NCBI Taxonomy" id="237373"/>
    <lineage>
        <taxon>Bacteria</taxon>
        <taxon>Pseudomonadati</taxon>
        <taxon>Bacteroidota</taxon>
        <taxon>Flavobacteriia</taxon>
        <taxon>Flavobacteriales</taxon>
        <taxon>Flavobacteriaceae</taxon>
        <taxon>Arenibacter</taxon>
    </lineage>
</organism>
<sequence>MTNLVIESIGYIAILTGFFAITKKDMGKFRLWHLISSFFYIIYGAMLNSVPLVIAGIVFCIIHVYHLIKMYDSNKGPKLKT</sequence>
<evidence type="ECO:0000313" key="2">
    <source>
        <dbReference type="EMBL" id="SHF24318.1"/>
    </source>
</evidence>
<keyword evidence="3" id="KW-1185">Reference proteome</keyword>
<protein>
    <submittedName>
        <fullName evidence="2">Inner membrane protein</fullName>
    </submittedName>
</protein>
<dbReference type="Pfam" id="PF10688">
    <property type="entry name" value="Imp-YgjV"/>
    <property type="match status" value="1"/>
</dbReference>
<keyword evidence="1" id="KW-0472">Membrane</keyword>
<keyword evidence="1" id="KW-1133">Transmembrane helix</keyword>
<dbReference type="RefSeq" id="WP_072861693.1">
    <property type="nucleotide sequence ID" value="NZ_FQUX01000003.1"/>
</dbReference>
<dbReference type="Proteomes" id="UP000184406">
    <property type="component" value="Unassembled WGS sequence"/>
</dbReference>
<evidence type="ECO:0000313" key="3">
    <source>
        <dbReference type="Proteomes" id="UP000184406"/>
    </source>
</evidence>
<reference evidence="3" key="1">
    <citation type="submission" date="2016-11" db="EMBL/GenBank/DDBJ databases">
        <authorList>
            <person name="Varghese N."/>
            <person name="Submissions S."/>
        </authorList>
    </citation>
    <scope>NUCLEOTIDE SEQUENCE [LARGE SCALE GENOMIC DNA]</scope>
    <source>
        <strain evidence="3">DSM 17539</strain>
    </source>
</reference>
<accession>A0A1M5A216</accession>
<dbReference type="EMBL" id="FQUX01000003">
    <property type="protein sequence ID" value="SHF24318.1"/>
    <property type="molecule type" value="Genomic_DNA"/>
</dbReference>
<proteinExistence type="predicted"/>
<keyword evidence="1" id="KW-0812">Transmembrane</keyword>
<dbReference type="AlphaFoldDB" id="A0A1M5A216"/>
<name>A0A1M5A216_9FLAO</name>
<dbReference type="OrthoDB" id="1447020at2"/>
<dbReference type="InterPro" id="IPR019629">
    <property type="entry name" value="Uncharacterised_HI1736/YgjV"/>
</dbReference>
<evidence type="ECO:0000256" key="1">
    <source>
        <dbReference type="SAM" id="Phobius"/>
    </source>
</evidence>